<keyword evidence="3" id="KW-1185">Reference proteome</keyword>
<organism evidence="2 3">
    <name type="scientific">Liparis tanakae</name>
    <name type="common">Tanaka's snailfish</name>
    <dbReference type="NCBI Taxonomy" id="230148"/>
    <lineage>
        <taxon>Eukaryota</taxon>
        <taxon>Metazoa</taxon>
        <taxon>Chordata</taxon>
        <taxon>Craniata</taxon>
        <taxon>Vertebrata</taxon>
        <taxon>Euteleostomi</taxon>
        <taxon>Actinopterygii</taxon>
        <taxon>Neopterygii</taxon>
        <taxon>Teleostei</taxon>
        <taxon>Neoteleostei</taxon>
        <taxon>Acanthomorphata</taxon>
        <taxon>Eupercaria</taxon>
        <taxon>Perciformes</taxon>
        <taxon>Cottioidei</taxon>
        <taxon>Cottales</taxon>
        <taxon>Liparidae</taxon>
        <taxon>Liparis</taxon>
    </lineage>
</organism>
<evidence type="ECO:0000256" key="1">
    <source>
        <dbReference type="SAM" id="MobiDB-lite"/>
    </source>
</evidence>
<evidence type="ECO:0000313" key="3">
    <source>
        <dbReference type="Proteomes" id="UP000314294"/>
    </source>
</evidence>
<evidence type="ECO:0000313" key="2">
    <source>
        <dbReference type="EMBL" id="TNN38158.1"/>
    </source>
</evidence>
<feature type="region of interest" description="Disordered" evidence="1">
    <location>
        <begin position="29"/>
        <end position="65"/>
    </location>
</feature>
<sequence>MEPEVQSEGKTPGLMKPWPFATIEEQKDAQLLVRAEPEHRRSGSLQNQKPDWTAGPEPQRPLTERETERCIYEILCDDSFPNKAQRLQNNSIRSQRRLREAGPLSFRKTGLMASSVRNQDPVQQAGPDEFLWSSERERGHVHEPGPRLLPKARRAVHDGAFRVQSAGSEHAPQRSVTPEEAQWVTEARWGRRGKQLLVKCLGSGFWFSGPWNTLELLRPSDTRENSSPPLRDSG</sequence>
<accession>A0A4Z2FAE5</accession>
<gene>
    <name evidence="2" type="ORF">EYF80_051674</name>
</gene>
<reference evidence="2 3" key="1">
    <citation type="submission" date="2019-03" db="EMBL/GenBank/DDBJ databases">
        <title>First draft genome of Liparis tanakae, snailfish: a comprehensive survey of snailfish specific genes.</title>
        <authorList>
            <person name="Kim W."/>
            <person name="Song I."/>
            <person name="Jeong J.-H."/>
            <person name="Kim D."/>
            <person name="Kim S."/>
            <person name="Ryu S."/>
            <person name="Song J.Y."/>
            <person name="Lee S.K."/>
        </authorList>
    </citation>
    <scope>NUCLEOTIDE SEQUENCE [LARGE SCALE GENOMIC DNA]</scope>
    <source>
        <tissue evidence="2">Muscle</tissue>
    </source>
</reference>
<dbReference type="EMBL" id="SRLO01001399">
    <property type="protein sequence ID" value="TNN38158.1"/>
    <property type="molecule type" value="Genomic_DNA"/>
</dbReference>
<comment type="caution">
    <text evidence="2">The sequence shown here is derived from an EMBL/GenBank/DDBJ whole genome shotgun (WGS) entry which is preliminary data.</text>
</comment>
<protein>
    <submittedName>
        <fullName evidence="2">Uncharacterized protein</fullName>
    </submittedName>
</protein>
<proteinExistence type="predicted"/>
<dbReference type="Proteomes" id="UP000314294">
    <property type="component" value="Unassembled WGS sequence"/>
</dbReference>
<feature type="region of interest" description="Disordered" evidence="1">
    <location>
        <begin position="1"/>
        <end position="20"/>
    </location>
</feature>
<dbReference type="AlphaFoldDB" id="A0A4Z2FAE5"/>
<name>A0A4Z2FAE5_9TELE</name>